<accession>A0ABS0WCC1</accession>
<name>A0ABS0WCC1_9ALTE</name>
<organism evidence="1 2">
    <name type="scientific">Paraglaciecola chathamensis</name>
    <dbReference type="NCBI Taxonomy" id="368405"/>
    <lineage>
        <taxon>Bacteria</taxon>
        <taxon>Pseudomonadati</taxon>
        <taxon>Pseudomonadota</taxon>
        <taxon>Gammaproteobacteria</taxon>
        <taxon>Alteromonadales</taxon>
        <taxon>Alteromonadaceae</taxon>
        <taxon>Paraglaciecola</taxon>
    </lineage>
</organism>
<dbReference type="RefSeq" id="WP_198824122.1">
    <property type="nucleotide sequence ID" value="NZ_JAEILT010000007.1"/>
</dbReference>
<proteinExistence type="predicted"/>
<evidence type="ECO:0000313" key="1">
    <source>
        <dbReference type="EMBL" id="MBJ2136132.1"/>
    </source>
</evidence>
<dbReference type="InterPro" id="IPR056510">
    <property type="entry name" value="WapI"/>
</dbReference>
<dbReference type="EMBL" id="JAEILT010000007">
    <property type="protein sequence ID" value="MBJ2136132.1"/>
    <property type="molecule type" value="Genomic_DNA"/>
</dbReference>
<dbReference type="Proteomes" id="UP000649232">
    <property type="component" value="Unassembled WGS sequence"/>
</dbReference>
<dbReference type="Pfam" id="PF24716">
    <property type="entry name" value="WapI"/>
    <property type="match status" value="1"/>
</dbReference>
<evidence type="ECO:0000313" key="2">
    <source>
        <dbReference type="Proteomes" id="UP000649232"/>
    </source>
</evidence>
<gene>
    <name evidence="1" type="ORF">JEU11_06680</name>
</gene>
<comment type="caution">
    <text evidence="1">The sequence shown here is derived from an EMBL/GenBank/DDBJ whole genome shotgun (WGS) entry which is preliminary data.</text>
</comment>
<protein>
    <submittedName>
        <fullName evidence="1">Uncharacterized protein</fullName>
    </submittedName>
</protein>
<reference evidence="1 2" key="1">
    <citation type="submission" date="2020-12" db="EMBL/GenBank/DDBJ databases">
        <title>Draft genome sequences of nine environmental bacterial isolates colonizing plastic.</title>
        <authorList>
            <person name="Borre I."/>
            <person name="Sonnenschein E.C."/>
        </authorList>
    </citation>
    <scope>NUCLEOTIDE SEQUENCE [LARGE SCALE GENOMIC DNA]</scope>
    <source>
        <strain evidence="1 2">IB30</strain>
    </source>
</reference>
<sequence length="144" mass="16091">MLFEVGVSNSEKLKIEIIGYEREATGEYYDDNWLSVKVSLSFGGFQGVFSAAFLTRDFHSFLPQLEQLYKSLKGTIKFETLEQQLEFTLTGDGKGNIELAGEAMDEAGPANLLKFYSSFDQTYLPSSISQLTKLCGKYPERGAL</sequence>